<reference evidence="3 4" key="1">
    <citation type="journal article" date="2015" name="Genome Announc.">
        <title>Expanding the biotechnology potential of lactobacilli through comparative genomics of 213 strains and associated genera.</title>
        <authorList>
            <person name="Sun Z."/>
            <person name="Harris H.M."/>
            <person name="McCann A."/>
            <person name="Guo C."/>
            <person name="Argimon S."/>
            <person name="Zhang W."/>
            <person name="Yang X."/>
            <person name="Jeffery I.B."/>
            <person name="Cooney J.C."/>
            <person name="Kagawa T.F."/>
            <person name="Liu W."/>
            <person name="Song Y."/>
            <person name="Salvetti E."/>
            <person name="Wrobel A."/>
            <person name="Rasinkangas P."/>
            <person name="Parkhill J."/>
            <person name="Rea M.C."/>
            <person name="O'Sullivan O."/>
            <person name="Ritari J."/>
            <person name="Douillard F.P."/>
            <person name="Paul Ross R."/>
            <person name="Yang R."/>
            <person name="Briner A.E."/>
            <person name="Felis G.E."/>
            <person name="de Vos W.M."/>
            <person name="Barrangou R."/>
            <person name="Klaenhammer T.R."/>
            <person name="Caufield P.W."/>
            <person name="Cui Y."/>
            <person name="Zhang H."/>
            <person name="O'Toole P.W."/>
        </authorList>
    </citation>
    <scope>NUCLEOTIDE SEQUENCE [LARGE SCALE GENOMIC DNA]</scope>
    <source>
        <strain evidence="3 4">DSM 17757</strain>
    </source>
</reference>
<protein>
    <submittedName>
        <fullName evidence="3">Fructose-1,6-bisphosphate aldolase</fullName>
    </submittedName>
</protein>
<dbReference type="Gene3D" id="3.20.20.70">
    <property type="entry name" value="Aldolase class I"/>
    <property type="match status" value="1"/>
</dbReference>
<keyword evidence="2" id="KW-0862">Zinc</keyword>
<comment type="caution">
    <text evidence="3">The sequence shown here is derived from an EMBL/GenBank/DDBJ whole genome shotgun (WGS) entry which is preliminary data.</text>
</comment>
<dbReference type="GO" id="GO:0009025">
    <property type="term" value="F:tagatose-bisphosphate aldolase activity"/>
    <property type="evidence" value="ECO:0007669"/>
    <property type="project" value="TreeGrafter"/>
</dbReference>
<dbReference type="InterPro" id="IPR013785">
    <property type="entry name" value="Aldolase_TIM"/>
</dbReference>
<evidence type="ECO:0000256" key="2">
    <source>
        <dbReference type="PIRSR" id="PIRSR001359-3"/>
    </source>
</evidence>
<feature type="binding site" evidence="2">
    <location>
        <position position="134"/>
    </location>
    <ligand>
        <name>Zn(2+)</name>
        <dbReference type="ChEBI" id="CHEBI:29105"/>
        <label>2</label>
    </ligand>
</feature>
<evidence type="ECO:0000256" key="1">
    <source>
        <dbReference type="PIRSR" id="PIRSR001359-1"/>
    </source>
</evidence>
<dbReference type="SUPFAM" id="SSF51569">
    <property type="entry name" value="Aldolase"/>
    <property type="match status" value="1"/>
</dbReference>
<gene>
    <name evidence="3" type="ORF">IV80_GL000704</name>
</gene>
<dbReference type="STRING" id="319652.IV80_GL000704"/>
<evidence type="ECO:0000313" key="4">
    <source>
        <dbReference type="Proteomes" id="UP000051568"/>
    </source>
</evidence>
<evidence type="ECO:0000313" key="3">
    <source>
        <dbReference type="EMBL" id="KRN67174.1"/>
    </source>
</evidence>
<feature type="binding site" evidence="2">
    <location>
        <position position="178"/>
    </location>
    <ligand>
        <name>Zn(2+)</name>
        <dbReference type="ChEBI" id="CHEBI:29105"/>
        <label>1</label>
        <note>catalytic</note>
    </ligand>
</feature>
<dbReference type="GO" id="GO:0005975">
    <property type="term" value="P:carbohydrate metabolic process"/>
    <property type="evidence" value="ECO:0007669"/>
    <property type="project" value="InterPro"/>
</dbReference>
<feature type="binding site" evidence="2">
    <location>
        <position position="104"/>
    </location>
    <ligand>
        <name>Zn(2+)</name>
        <dbReference type="ChEBI" id="CHEBI:29105"/>
        <label>2</label>
    </ligand>
</feature>
<dbReference type="PATRIC" id="fig|319652.3.peg.712"/>
<dbReference type="InterPro" id="IPR000771">
    <property type="entry name" value="FBA_II"/>
</dbReference>
<dbReference type="PIRSF" id="PIRSF001359">
    <property type="entry name" value="F_bP_aldolase_II"/>
    <property type="match status" value="1"/>
</dbReference>
<dbReference type="GO" id="GO:0005829">
    <property type="term" value="C:cytosol"/>
    <property type="evidence" value="ECO:0007669"/>
    <property type="project" value="TreeGrafter"/>
</dbReference>
<dbReference type="Pfam" id="PF01116">
    <property type="entry name" value="F_bP_aldolase"/>
    <property type="match status" value="1"/>
</dbReference>
<keyword evidence="4" id="KW-1185">Reference proteome</keyword>
<proteinExistence type="predicted"/>
<dbReference type="NCBIfam" id="NF005943">
    <property type="entry name" value="PRK07998.1"/>
    <property type="match status" value="1"/>
</dbReference>
<dbReference type="CDD" id="cd00947">
    <property type="entry name" value="TBP_aldolase_IIB"/>
    <property type="match status" value="1"/>
</dbReference>
<accession>A0A0R2IUG5</accession>
<dbReference type="Proteomes" id="UP000051568">
    <property type="component" value="Unassembled WGS sequence"/>
</dbReference>
<dbReference type="NCBIfam" id="TIGR00167">
    <property type="entry name" value="cbbA"/>
    <property type="match status" value="1"/>
</dbReference>
<dbReference type="GO" id="GO:0008270">
    <property type="term" value="F:zinc ion binding"/>
    <property type="evidence" value="ECO:0007669"/>
    <property type="project" value="InterPro"/>
</dbReference>
<dbReference type="EMBL" id="JQBR01000002">
    <property type="protein sequence ID" value="KRN67174.1"/>
    <property type="molecule type" value="Genomic_DNA"/>
</dbReference>
<feature type="binding site" evidence="2">
    <location>
        <position position="205"/>
    </location>
    <ligand>
        <name>Zn(2+)</name>
        <dbReference type="ChEBI" id="CHEBI:29105"/>
        <label>1</label>
        <note>catalytic</note>
    </ligand>
</feature>
<feature type="active site" description="Proton donor" evidence="1">
    <location>
        <position position="82"/>
    </location>
</feature>
<name>A0A0R2IUG5_9LACO</name>
<feature type="binding site" evidence="2">
    <location>
        <position position="83"/>
    </location>
    <ligand>
        <name>Zn(2+)</name>
        <dbReference type="ChEBI" id="CHEBI:29105"/>
        <label>1</label>
        <note>catalytic</note>
    </ligand>
</feature>
<dbReference type="InterPro" id="IPR050246">
    <property type="entry name" value="Class_II_FBP_aldolase"/>
</dbReference>
<comment type="cofactor">
    <cofactor evidence="2">
        <name>Zn(2+)</name>
        <dbReference type="ChEBI" id="CHEBI:29105"/>
    </cofactor>
    <text evidence="2">Binds 2 Zn(2+) ions per subunit. One is catalytic and the other provides a structural contribution.</text>
</comment>
<organism evidence="3 4">
    <name type="scientific">Pediococcus cellicola</name>
    <dbReference type="NCBI Taxonomy" id="319652"/>
    <lineage>
        <taxon>Bacteria</taxon>
        <taxon>Bacillati</taxon>
        <taxon>Bacillota</taxon>
        <taxon>Bacilli</taxon>
        <taxon>Lactobacillales</taxon>
        <taxon>Lactobacillaceae</taxon>
        <taxon>Pediococcus</taxon>
    </lineage>
</organism>
<dbReference type="PANTHER" id="PTHR30304:SF0">
    <property type="entry name" value="D-TAGATOSE-1,6-BISPHOSPHATE ALDOLASE SUBUNIT GATY-RELATED"/>
    <property type="match status" value="1"/>
</dbReference>
<dbReference type="AlphaFoldDB" id="A0A0R2IUG5"/>
<keyword evidence="2" id="KW-0479">Metal-binding</keyword>
<dbReference type="OrthoDB" id="9803995at2"/>
<dbReference type="RefSeq" id="WP_057748786.1">
    <property type="nucleotide sequence ID" value="NZ_BJVH01000003.1"/>
</dbReference>
<sequence length="284" mass="30847">MPLINGFDLINIIKERHVVAGAFNTTNLETTIGILDAVEKSGIPAFIQIAPTNIPVSGYDYIYDMVARKAKTMDTPVTLHLDHGKSFEAVRSAAQAGFGSVMTDNAKYDYDENVQHTFEAVQYAKGYGIPVEAELGAIAGKEDDDVTEGNGKTDPTQVVDFISRTGVDLLAVAVGNVHGLNLDPNIDFPLLKKIQEVCPVPLVLHGASGIPDEQIAQMVDNGVIKINVASDLRTAYIKAAGKDYQQEPNRFDLVNVCLDAEKAVEEVVYKKIQVMNQNSLTKVK</sequence>
<dbReference type="PANTHER" id="PTHR30304">
    <property type="entry name" value="D-TAGATOSE-1,6-BISPHOSPHATE ALDOLASE"/>
    <property type="match status" value="1"/>
</dbReference>